<organism evidence="2">
    <name type="scientific">marine sediment metagenome</name>
    <dbReference type="NCBI Taxonomy" id="412755"/>
    <lineage>
        <taxon>unclassified sequences</taxon>
        <taxon>metagenomes</taxon>
        <taxon>ecological metagenomes</taxon>
    </lineage>
</organism>
<proteinExistence type="predicted"/>
<reference evidence="2" key="1">
    <citation type="journal article" date="2015" name="Nature">
        <title>Complex archaea that bridge the gap between prokaryotes and eukaryotes.</title>
        <authorList>
            <person name="Spang A."/>
            <person name="Saw J.H."/>
            <person name="Jorgensen S.L."/>
            <person name="Zaremba-Niedzwiedzka K."/>
            <person name="Martijn J."/>
            <person name="Lind A.E."/>
            <person name="van Eijk R."/>
            <person name="Schleper C."/>
            <person name="Guy L."/>
            <person name="Ettema T.J."/>
        </authorList>
    </citation>
    <scope>NUCLEOTIDE SEQUENCE</scope>
</reference>
<protein>
    <submittedName>
        <fullName evidence="2">Uncharacterized protein</fullName>
    </submittedName>
</protein>
<sequence length="222" mass="25502">MRTLFVAVPLVLILDAQVEAQPTRETLVGTPSHPIEREIPDREDEDLFAEWCNELVETIDHPDSRYHYNRMDMGAKHVWLNTCRMRGMISPYQIDQMIQAEIGLERQILDNLNCLQIRNDLKYADFSSWTLGYLDFLEVCTIADEGDIANIRQAFGVRVGWMNDESALVDERWAYPVIDALPRSYLTQEELELVESWENQDAPSDANDGVFGDPDGDGDIDY</sequence>
<name>A0A0F9GZA7_9ZZZZ</name>
<comment type="caution">
    <text evidence="2">The sequence shown here is derived from an EMBL/GenBank/DDBJ whole genome shotgun (WGS) entry which is preliminary data.</text>
</comment>
<accession>A0A0F9GZA7</accession>
<gene>
    <name evidence="2" type="ORF">LCGC14_2125400</name>
</gene>
<evidence type="ECO:0000313" key="2">
    <source>
        <dbReference type="EMBL" id="KKL68397.1"/>
    </source>
</evidence>
<dbReference type="EMBL" id="LAZR01026541">
    <property type="protein sequence ID" value="KKL68397.1"/>
    <property type="molecule type" value="Genomic_DNA"/>
</dbReference>
<evidence type="ECO:0000256" key="1">
    <source>
        <dbReference type="SAM" id="MobiDB-lite"/>
    </source>
</evidence>
<feature type="region of interest" description="Disordered" evidence="1">
    <location>
        <begin position="196"/>
        <end position="222"/>
    </location>
</feature>
<dbReference type="AlphaFoldDB" id="A0A0F9GZA7"/>